<organism evidence="2 3">
    <name type="scientific">Prosthecomicrobium pneumaticum</name>
    <dbReference type="NCBI Taxonomy" id="81895"/>
    <lineage>
        <taxon>Bacteria</taxon>
        <taxon>Pseudomonadati</taxon>
        <taxon>Pseudomonadota</taxon>
        <taxon>Alphaproteobacteria</taxon>
        <taxon>Hyphomicrobiales</taxon>
        <taxon>Kaistiaceae</taxon>
        <taxon>Prosthecomicrobium</taxon>
    </lineage>
</organism>
<dbReference type="Pfam" id="PF01755">
    <property type="entry name" value="Glyco_transf_25"/>
    <property type="match status" value="1"/>
</dbReference>
<sequence>MRSDIDILVVNLERSTERRTLMAEQLDRLGVVYQFFPAFDGRKGEHAREFRYDPAIAARHGLRPLTPGELGCAASHVAIWRRCSETGRPVIVLEDDVITEDRFAEDVPLIRDLVERYPLLRIAAIRERPGRVVESLPRGRQVVRLSNGPRGTMGYALSPQGARALLHEIDTLAEPIDHYIDMFWLHGLRIMALKPYPVWERPSDGLPSTIESIRWDHRASFPNKIAREAHRLLGEVMRVSYNASDYFTSIGRS</sequence>
<evidence type="ECO:0000259" key="1">
    <source>
        <dbReference type="Pfam" id="PF01755"/>
    </source>
</evidence>
<name>A0A7W9CTC6_9HYPH</name>
<reference evidence="2 3" key="1">
    <citation type="submission" date="2020-08" db="EMBL/GenBank/DDBJ databases">
        <title>Genomic Encyclopedia of Type Strains, Phase IV (KMG-IV): sequencing the most valuable type-strain genomes for metagenomic binning, comparative biology and taxonomic classification.</title>
        <authorList>
            <person name="Goeker M."/>
        </authorList>
    </citation>
    <scope>NUCLEOTIDE SEQUENCE [LARGE SCALE GENOMIC DNA]</scope>
    <source>
        <strain evidence="2 3">DSM 16268</strain>
    </source>
</reference>
<dbReference type="CDD" id="cd06532">
    <property type="entry name" value="Glyco_transf_25"/>
    <property type="match status" value="1"/>
</dbReference>
<feature type="domain" description="Glycosyl transferase family 25" evidence="1">
    <location>
        <begin position="6"/>
        <end position="180"/>
    </location>
</feature>
<dbReference type="GO" id="GO:0016740">
    <property type="term" value="F:transferase activity"/>
    <property type="evidence" value="ECO:0007669"/>
    <property type="project" value="UniProtKB-KW"/>
</dbReference>
<gene>
    <name evidence="2" type="ORF">GGQ63_000520</name>
</gene>
<keyword evidence="3" id="KW-1185">Reference proteome</keyword>
<evidence type="ECO:0000313" key="3">
    <source>
        <dbReference type="Proteomes" id="UP000523821"/>
    </source>
</evidence>
<dbReference type="AlphaFoldDB" id="A0A7W9CTC6"/>
<evidence type="ECO:0000313" key="2">
    <source>
        <dbReference type="EMBL" id="MBB5751477.1"/>
    </source>
</evidence>
<proteinExistence type="predicted"/>
<comment type="caution">
    <text evidence="2">The sequence shown here is derived from an EMBL/GenBank/DDBJ whole genome shotgun (WGS) entry which is preliminary data.</text>
</comment>
<protein>
    <submittedName>
        <fullName evidence="2">Glycosyl transferase family 25</fullName>
    </submittedName>
</protein>
<dbReference type="InterPro" id="IPR002654">
    <property type="entry name" value="Glyco_trans_25"/>
</dbReference>
<dbReference type="EMBL" id="JACHOO010000001">
    <property type="protein sequence ID" value="MBB5751477.1"/>
    <property type="molecule type" value="Genomic_DNA"/>
</dbReference>
<dbReference type="RefSeq" id="WP_183852181.1">
    <property type="nucleotide sequence ID" value="NZ_JACHOO010000001.1"/>
</dbReference>
<keyword evidence="2" id="KW-0808">Transferase</keyword>
<accession>A0A7W9CTC6</accession>
<dbReference type="Proteomes" id="UP000523821">
    <property type="component" value="Unassembled WGS sequence"/>
</dbReference>